<dbReference type="PANTHER" id="PTHR16861:SF4">
    <property type="entry name" value="SH3 DOMAIN PROTEIN (AFU_ORTHOLOGUE AFUA_1G13610)"/>
    <property type="match status" value="1"/>
</dbReference>
<dbReference type="PANTHER" id="PTHR16861">
    <property type="entry name" value="GLYCOPROTEIN 38"/>
    <property type="match status" value="1"/>
</dbReference>
<name>A2FSK6_TRIV3</name>
<dbReference type="EMBL" id="DS113989">
    <property type="protein sequence ID" value="EAX92107.1"/>
    <property type="molecule type" value="Genomic_DNA"/>
</dbReference>
<accession>A2FSK6</accession>
<dbReference type="CDD" id="cd12087">
    <property type="entry name" value="TM_EGFR-like"/>
    <property type="match status" value="1"/>
</dbReference>
<reference evidence="3" key="1">
    <citation type="submission" date="2006-10" db="EMBL/GenBank/DDBJ databases">
        <authorList>
            <person name="Amadeo P."/>
            <person name="Zhao Q."/>
            <person name="Wortman J."/>
            <person name="Fraser-Liggett C."/>
            <person name="Carlton J."/>
        </authorList>
    </citation>
    <scope>NUCLEOTIDE SEQUENCE</scope>
    <source>
        <strain evidence="3">G3</strain>
    </source>
</reference>
<organism evidence="3 4">
    <name type="scientific">Trichomonas vaginalis (strain ATCC PRA-98 / G3)</name>
    <dbReference type="NCBI Taxonomy" id="412133"/>
    <lineage>
        <taxon>Eukaryota</taxon>
        <taxon>Metamonada</taxon>
        <taxon>Parabasalia</taxon>
        <taxon>Trichomonadida</taxon>
        <taxon>Trichomonadidae</taxon>
        <taxon>Trichomonas</taxon>
    </lineage>
</organism>
<dbReference type="VEuPathDB" id="TrichDB:TVAG_226070"/>
<keyword evidence="4" id="KW-1185">Reference proteome</keyword>
<gene>
    <name evidence="3" type="ORF">TVAG_226070</name>
</gene>
<dbReference type="VEuPathDB" id="TrichDB:TVAGG3_0171900"/>
<feature type="transmembrane region" description="Helical" evidence="2">
    <location>
        <begin position="113"/>
        <end position="137"/>
    </location>
</feature>
<evidence type="ECO:0008006" key="5">
    <source>
        <dbReference type="Google" id="ProtNLM"/>
    </source>
</evidence>
<keyword evidence="2" id="KW-0812">Transmembrane</keyword>
<keyword evidence="2" id="KW-1133">Transmembrane helix</keyword>
<dbReference type="RefSeq" id="XP_001305037.1">
    <property type="nucleotide sequence ID" value="XM_001305036.1"/>
</dbReference>
<dbReference type="Proteomes" id="UP000001542">
    <property type="component" value="Unassembled WGS sequence"/>
</dbReference>
<evidence type="ECO:0000313" key="3">
    <source>
        <dbReference type="EMBL" id="EAX92107.1"/>
    </source>
</evidence>
<evidence type="ECO:0000256" key="2">
    <source>
        <dbReference type="SAM" id="Phobius"/>
    </source>
</evidence>
<dbReference type="InParanoid" id="A2FSK6"/>
<evidence type="ECO:0000256" key="1">
    <source>
        <dbReference type="SAM" id="MobiDB-lite"/>
    </source>
</evidence>
<protein>
    <recommendedName>
        <fullName evidence="5">P270-related protein</fullName>
    </recommendedName>
</protein>
<dbReference type="Pfam" id="PF05808">
    <property type="entry name" value="Podoplanin"/>
    <property type="match status" value="1"/>
</dbReference>
<feature type="region of interest" description="Disordered" evidence="1">
    <location>
        <begin position="84"/>
        <end position="106"/>
    </location>
</feature>
<evidence type="ECO:0000313" key="4">
    <source>
        <dbReference type="Proteomes" id="UP000001542"/>
    </source>
</evidence>
<reference evidence="3" key="2">
    <citation type="journal article" date="2007" name="Science">
        <title>Draft genome sequence of the sexually transmitted pathogen Trichomonas vaginalis.</title>
        <authorList>
            <person name="Carlton J.M."/>
            <person name="Hirt R.P."/>
            <person name="Silva J.C."/>
            <person name="Delcher A.L."/>
            <person name="Schatz M."/>
            <person name="Zhao Q."/>
            <person name="Wortman J.R."/>
            <person name="Bidwell S.L."/>
            <person name="Alsmark U.C.M."/>
            <person name="Besteiro S."/>
            <person name="Sicheritz-Ponten T."/>
            <person name="Noel C.J."/>
            <person name="Dacks J.B."/>
            <person name="Foster P.G."/>
            <person name="Simillion C."/>
            <person name="Van de Peer Y."/>
            <person name="Miranda-Saavedra D."/>
            <person name="Barton G.J."/>
            <person name="Westrop G.D."/>
            <person name="Mueller S."/>
            <person name="Dessi D."/>
            <person name="Fiori P.L."/>
            <person name="Ren Q."/>
            <person name="Paulsen I."/>
            <person name="Zhang H."/>
            <person name="Bastida-Corcuera F.D."/>
            <person name="Simoes-Barbosa A."/>
            <person name="Brown M.T."/>
            <person name="Hayes R.D."/>
            <person name="Mukherjee M."/>
            <person name="Okumura C.Y."/>
            <person name="Schneider R."/>
            <person name="Smith A.J."/>
            <person name="Vanacova S."/>
            <person name="Villalvazo M."/>
            <person name="Haas B.J."/>
            <person name="Pertea M."/>
            <person name="Feldblyum T.V."/>
            <person name="Utterback T.R."/>
            <person name="Shu C.L."/>
            <person name="Osoegawa K."/>
            <person name="de Jong P.J."/>
            <person name="Hrdy I."/>
            <person name="Horvathova L."/>
            <person name="Zubacova Z."/>
            <person name="Dolezal P."/>
            <person name="Malik S.B."/>
            <person name="Logsdon J.M. Jr."/>
            <person name="Henze K."/>
            <person name="Gupta A."/>
            <person name="Wang C.C."/>
            <person name="Dunne R.L."/>
            <person name="Upcroft J.A."/>
            <person name="Upcroft P."/>
            <person name="White O."/>
            <person name="Salzberg S.L."/>
            <person name="Tang P."/>
            <person name="Chiu C.-H."/>
            <person name="Lee Y.-S."/>
            <person name="Embley T.M."/>
            <person name="Coombs G.H."/>
            <person name="Mottram J.C."/>
            <person name="Tachezy J."/>
            <person name="Fraser-Liggett C.M."/>
            <person name="Johnson P.J."/>
        </authorList>
    </citation>
    <scope>NUCLEOTIDE SEQUENCE [LARGE SCALE GENOMIC DNA]</scope>
    <source>
        <strain evidence="3">G3</strain>
    </source>
</reference>
<dbReference type="KEGG" id="tva:75643079"/>
<sequence>MDKYQAYYELYDTNNQKQEHKLSGKTILAIPKRGKDKEINDVAKMIIKEVKASSEDDSESLFGEDIFYSIPFGVKTEKELIEQMKVEPEKNQTNSEEQEDNKKEEKGGLGTGAIVGIVIGVVAAIAIICILVWFFVLRKKSDNNESSSASN</sequence>
<keyword evidence="2" id="KW-0472">Membrane</keyword>
<proteinExistence type="predicted"/>
<dbReference type="AlphaFoldDB" id="A2FSK6"/>